<keyword evidence="2" id="KW-1185">Reference proteome</keyword>
<dbReference type="Proteomes" id="UP000558488">
    <property type="component" value="Unassembled WGS sequence"/>
</dbReference>
<accession>A0A7J7YWV7</accession>
<name>A0A7J7YWV7_PIPKU</name>
<protein>
    <submittedName>
        <fullName evidence="1">Uncharacterized protein</fullName>
    </submittedName>
</protein>
<gene>
    <name evidence="1" type="ORF">mPipKuh1_009919</name>
</gene>
<reference evidence="1 2" key="1">
    <citation type="journal article" date="2020" name="Nature">
        <title>Six reference-quality genomes reveal evolution of bat adaptations.</title>
        <authorList>
            <person name="Jebb D."/>
            <person name="Huang Z."/>
            <person name="Pippel M."/>
            <person name="Hughes G.M."/>
            <person name="Lavrichenko K."/>
            <person name="Devanna P."/>
            <person name="Winkler S."/>
            <person name="Jermiin L.S."/>
            <person name="Skirmuntt E.C."/>
            <person name="Katzourakis A."/>
            <person name="Burkitt-Gray L."/>
            <person name="Ray D.A."/>
            <person name="Sullivan K.A.M."/>
            <person name="Roscito J.G."/>
            <person name="Kirilenko B.M."/>
            <person name="Davalos L.M."/>
            <person name="Corthals A.P."/>
            <person name="Power M.L."/>
            <person name="Jones G."/>
            <person name="Ransome R.D."/>
            <person name="Dechmann D.K.N."/>
            <person name="Locatelli A.G."/>
            <person name="Puechmaille S.J."/>
            <person name="Fedrigo O."/>
            <person name="Jarvis E.D."/>
            <person name="Hiller M."/>
            <person name="Vernes S.C."/>
            <person name="Myers E.W."/>
            <person name="Teeling E.C."/>
        </authorList>
    </citation>
    <scope>NUCLEOTIDE SEQUENCE [LARGE SCALE GENOMIC DNA]</scope>
    <source>
        <strain evidence="1">MPipKuh1</strain>
        <tissue evidence="1">Flight muscle</tissue>
    </source>
</reference>
<evidence type="ECO:0000313" key="2">
    <source>
        <dbReference type="Proteomes" id="UP000558488"/>
    </source>
</evidence>
<organism evidence="1 2">
    <name type="scientific">Pipistrellus kuhlii</name>
    <name type="common">Kuhl's pipistrelle</name>
    <dbReference type="NCBI Taxonomy" id="59472"/>
    <lineage>
        <taxon>Eukaryota</taxon>
        <taxon>Metazoa</taxon>
        <taxon>Chordata</taxon>
        <taxon>Craniata</taxon>
        <taxon>Vertebrata</taxon>
        <taxon>Euteleostomi</taxon>
        <taxon>Mammalia</taxon>
        <taxon>Eutheria</taxon>
        <taxon>Laurasiatheria</taxon>
        <taxon>Chiroptera</taxon>
        <taxon>Yangochiroptera</taxon>
        <taxon>Vespertilionidae</taxon>
        <taxon>Pipistrellus</taxon>
    </lineage>
</organism>
<sequence length="126" mass="14377">MFFPLRSLKKIHVIGVRAHPNSRTDDPISRSLIWLHLQRRLFQIKSHSQVPGGRIFWGTSSLSHCWILTRPMKAVAQLPFSTQSPHFFTKAMSRSGEIFVTQASSSPYLPQIHRNPTLEKAEVGVM</sequence>
<dbReference type="AlphaFoldDB" id="A0A7J7YWV7"/>
<comment type="caution">
    <text evidence="1">The sequence shown here is derived from an EMBL/GenBank/DDBJ whole genome shotgun (WGS) entry which is preliminary data.</text>
</comment>
<evidence type="ECO:0000313" key="1">
    <source>
        <dbReference type="EMBL" id="KAF6366517.1"/>
    </source>
</evidence>
<proteinExistence type="predicted"/>
<dbReference type="EMBL" id="JACAGB010000004">
    <property type="protein sequence ID" value="KAF6366517.1"/>
    <property type="molecule type" value="Genomic_DNA"/>
</dbReference>